<sequence length="150" mass="16615">MPLQGDYAPSVSDWARAQAESYEASGGAEATTLRGKPVIVLTSVGAKSGMLRKTALMRVEHDGVYAVVASRGGAPTHPVWYWNLVKNPHVELQDGSEKHDYLAREVTGAEKAIWWDRAVEAWPDYAAYQQKTERQIPVFVLERMSESDPA</sequence>
<dbReference type="Gene3D" id="2.30.110.10">
    <property type="entry name" value="Electron Transport, Fmn-binding Protein, Chain A"/>
    <property type="match status" value="1"/>
</dbReference>
<name>A0ABW0NRW2_9MICO</name>
<protein>
    <submittedName>
        <fullName evidence="3">Nitroreductase family deazaflavin-dependent oxidoreductase</fullName>
    </submittedName>
</protein>
<evidence type="ECO:0000313" key="4">
    <source>
        <dbReference type="Proteomes" id="UP001596039"/>
    </source>
</evidence>
<dbReference type="Pfam" id="PF04075">
    <property type="entry name" value="F420H2_quin_red"/>
    <property type="match status" value="1"/>
</dbReference>
<dbReference type="NCBIfam" id="TIGR00026">
    <property type="entry name" value="hi_GC_TIGR00026"/>
    <property type="match status" value="1"/>
</dbReference>
<comment type="caution">
    <text evidence="3">The sequence shown here is derived from an EMBL/GenBank/DDBJ whole genome shotgun (WGS) entry which is preliminary data.</text>
</comment>
<evidence type="ECO:0000256" key="2">
    <source>
        <dbReference type="ARBA" id="ARBA00049106"/>
    </source>
</evidence>
<reference evidence="4" key="1">
    <citation type="journal article" date="2019" name="Int. J. Syst. Evol. Microbiol.">
        <title>The Global Catalogue of Microorganisms (GCM) 10K type strain sequencing project: providing services to taxonomists for standard genome sequencing and annotation.</title>
        <authorList>
            <consortium name="The Broad Institute Genomics Platform"/>
            <consortium name="The Broad Institute Genome Sequencing Center for Infectious Disease"/>
            <person name="Wu L."/>
            <person name="Ma J."/>
        </authorList>
    </citation>
    <scope>NUCLEOTIDE SEQUENCE [LARGE SCALE GENOMIC DNA]</scope>
    <source>
        <strain evidence="4">CGMCC 4.6997</strain>
    </source>
</reference>
<dbReference type="PANTHER" id="PTHR39428:SF3">
    <property type="entry name" value="DEAZAFLAVIN-DEPENDENT NITROREDUCTASE"/>
    <property type="match status" value="1"/>
</dbReference>
<organism evidence="3 4">
    <name type="scientific">Lysinimonas soli</name>
    <dbReference type="NCBI Taxonomy" id="1074233"/>
    <lineage>
        <taxon>Bacteria</taxon>
        <taxon>Bacillati</taxon>
        <taxon>Actinomycetota</taxon>
        <taxon>Actinomycetes</taxon>
        <taxon>Micrococcales</taxon>
        <taxon>Microbacteriaceae</taxon>
        <taxon>Lysinimonas</taxon>
    </lineage>
</organism>
<evidence type="ECO:0000256" key="1">
    <source>
        <dbReference type="ARBA" id="ARBA00008710"/>
    </source>
</evidence>
<comment type="similarity">
    <text evidence="1">Belongs to the F420H(2)-dependent quinone reductase family.</text>
</comment>
<gene>
    <name evidence="3" type="ORF">ACFPJ4_11245</name>
</gene>
<keyword evidence="4" id="KW-1185">Reference proteome</keyword>
<dbReference type="RefSeq" id="WP_386740516.1">
    <property type="nucleotide sequence ID" value="NZ_JBHSMG010000002.1"/>
</dbReference>
<dbReference type="Proteomes" id="UP001596039">
    <property type="component" value="Unassembled WGS sequence"/>
</dbReference>
<dbReference type="InterPro" id="IPR004378">
    <property type="entry name" value="F420H2_quin_Rdtase"/>
</dbReference>
<proteinExistence type="inferred from homology"/>
<dbReference type="EMBL" id="JBHSMG010000002">
    <property type="protein sequence ID" value="MFC5502815.1"/>
    <property type="molecule type" value="Genomic_DNA"/>
</dbReference>
<evidence type="ECO:0000313" key="3">
    <source>
        <dbReference type="EMBL" id="MFC5502815.1"/>
    </source>
</evidence>
<dbReference type="InterPro" id="IPR012349">
    <property type="entry name" value="Split_barrel_FMN-bd"/>
</dbReference>
<comment type="catalytic activity">
    <reaction evidence="2">
        <text>oxidized coenzyme F420-(gamma-L-Glu)(n) + a quinol + H(+) = reduced coenzyme F420-(gamma-L-Glu)(n) + a quinone</text>
        <dbReference type="Rhea" id="RHEA:39663"/>
        <dbReference type="Rhea" id="RHEA-COMP:12939"/>
        <dbReference type="Rhea" id="RHEA-COMP:14378"/>
        <dbReference type="ChEBI" id="CHEBI:15378"/>
        <dbReference type="ChEBI" id="CHEBI:24646"/>
        <dbReference type="ChEBI" id="CHEBI:132124"/>
        <dbReference type="ChEBI" id="CHEBI:133980"/>
        <dbReference type="ChEBI" id="CHEBI:139511"/>
    </reaction>
</comment>
<accession>A0ABW0NRW2</accession>
<dbReference type="PANTHER" id="PTHR39428">
    <property type="entry name" value="F420H(2)-DEPENDENT QUINONE REDUCTASE RV1261C"/>
    <property type="match status" value="1"/>
</dbReference>